<dbReference type="GO" id="GO:0005886">
    <property type="term" value="C:plasma membrane"/>
    <property type="evidence" value="ECO:0007669"/>
    <property type="project" value="UniProtKB-SubCell"/>
</dbReference>
<dbReference type="AlphaFoldDB" id="A0AAW5HRP5"/>
<name>A0AAW5HRP5_9CORY</name>
<sequence>MQVTYAQDTPPAWAQRLNNIWTAPAPQNGSHTTAATRTLQTAANAAAWPLALLLTIHRVAVLARHGSQTDDFTTVWAATRRFVERVPVYNEVYHHVDPHYLYNPGATLLLSPLGLFDDASLIRPLFVLVNTAAILAALGILTKLSGKPLSHPLLPISIVLSFCTESVVNTLVFSNINGVLLLLFTVFLYSYTHRRFVLAGVCLGLAILVKPMFAPLVVLPLMQLRWRCVVPSVLVPVLFNVVAWPMTPGARDYIDVVVPYLKITRDYANSSLAGFTTYFGFPTQFYDALFVFFGITVAIAVLGLARWRWSDELLWLTFSSTVLLAGVCLLSSLGQAYYSMMLFPAAFTVLSARSPMHTSGPWIGLFFCLAPLQWTTLRNPLIGNWITTFLPTLGWAVFIVSTATWVLTTVFTTKKGDRDPHDRESFSADDGSRVESSPRP</sequence>
<feature type="transmembrane region" description="Helical" evidence="9">
    <location>
        <begin position="313"/>
        <end position="338"/>
    </location>
</feature>
<keyword evidence="5 9" id="KW-1133">Transmembrane helix</keyword>
<keyword evidence="11" id="KW-1185">Reference proteome</keyword>
<feature type="transmembrane region" description="Helical" evidence="9">
    <location>
        <begin position="389"/>
        <end position="411"/>
    </location>
</feature>
<evidence type="ECO:0000256" key="7">
    <source>
        <dbReference type="ARBA" id="ARBA00024033"/>
    </source>
</evidence>
<keyword evidence="4 9" id="KW-0812">Transmembrane</keyword>
<dbReference type="InterPro" id="IPR018584">
    <property type="entry name" value="GT87"/>
</dbReference>
<comment type="caution">
    <text evidence="10">The sequence shown here is derived from an EMBL/GenBank/DDBJ whole genome shotgun (WGS) entry which is preliminary data.</text>
</comment>
<evidence type="ECO:0000256" key="8">
    <source>
        <dbReference type="SAM" id="MobiDB-lite"/>
    </source>
</evidence>
<accession>A0AAW5HRP5</accession>
<gene>
    <name evidence="10" type="ORF">JMN37_01110</name>
</gene>
<organism evidence="10 11">
    <name type="scientific">Corynebacterium lipophilum</name>
    <dbReference type="NCBI Taxonomy" id="2804918"/>
    <lineage>
        <taxon>Bacteria</taxon>
        <taxon>Bacillati</taxon>
        <taxon>Actinomycetota</taxon>
        <taxon>Actinomycetes</taxon>
        <taxon>Mycobacteriales</taxon>
        <taxon>Corynebacteriaceae</taxon>
        <taxon>Corynebacterium</taxon>
    </lineage>
</organism>
<evidence type="ECO:0000313" key="10">
    <source>
        <dbReference type="EMBL" id="MCO6393592.1"/>
    </source>
</evidence>
<dbReference type="GO" id="GO:0016758">
    <property type="term" value="F:hexosyltransferase activity"/>
    <property type="evidence" value="ECO:0007669"/>
    <property type="project" value="InterPro"/>
</dbReference>
<proteinExistence type="inferred from homology"/>
<evidence type="ECO:0000256" key="2">
    <source>
        <dbReference type="ARBA" id="ARBA00022475"/>
    </source>
</evidence>
<protein>
    <submittedName>
        <fullName evidence="10">DUF2029 domain-containing protein</fullName>
    </submittedName>
</protein>
<keyword evidence="2" id="KW-1003">Cell membrane</keyword>
<dbReference type="Pfam" id="PF09594">
    <property type="entry name" value="GT87"/>
    <property type="match status" value="1"/>
</dbReference>
<keyword evidence="3" id="KW-0808">Transferase</keyword>
<evidence type="ECO:0000256" key="3">
    <source>
        <dbReference type="ARBA" id="ARBA00022679"/>
    </source>
</evidence>
<dbReference type="Proteomes" id="UP001205920">
    <property type="component" value="Unassembled WGS sequence"/>
</dbReference>
<comment type="subcellular location">
    <subcellularLocation>
        <location evidence="1">Cell membrane</location>
        <topology evidence="1">Multi-pass membrane protein</topology>
    </subcellularLocation>
</comment>
<evidence type="ECO:0000256" key="5">
    <source>
        <dbReference type="ARBA" id="ARBA00022989"/>
    </source>
</evidence>
<evidence type="ECO:0000256" key="4">
    <source>
        <dbReference type="ARBA" id="ARBA00022692"/>
    </source>
</evidence>
<evidence type="ECO:0000256" key="9">
    <source>
        <dbReference type="SAM" id="Phobius"/>
    </source>
</evidence>
<feature type="transmembrane region" description="Helical" evidence="9">
    <location>
        <begin position="166"/>
        <end position="189"/>
    </location>
</feature>
<feature type="region of interest" description="Disordered" evidence="8">
    <location>
        <begin position="415"/>
        <end position="440"/>
    </location>
</feature>
<reference evidence="10 11" key="1">
    <citation type="submission" date="2021-01" db="EMBL/GenBank/DDBJ databases">
        <title>Identification and Characterization of Corynebacterium sp.</title>
        <authorList>
            <person name="Luo Q."/>
            <person name="Qu P."/>
            <person name="Chen Q."/>
        </authorList>
    </citation>
    <scope>NUCLEOTIDE SEQUENCE [LARGE SCALE GENOMIC DNA]</scope>
    <source>
        <strain evidence="10 11">MC-18</strain>
    </source>
</reference>
<comment type="similarity">
    <text evidence="7">Belongs to the glycosyltransferase 87 family.</text>
</comment>
<dbReference type="EMBL" id="JAEUWV010000001">
    <property type="protein sequence ID" value="MCO6393592.1"/>
    <property type="molecule type" value="Genomic_DNA"/>
</dbReference>
<feature type="transmembrane region" description="Helical" evidence="9">
    <location>
        <begin position="125"/>
        <end position="146"/>
    </location>
</feature>
<evidence type="ECO:0000313" key="11">
    <source>
        <dbReference type="Proteomes" id="UP001205920"/>
    </source>
</evidence>
<keyword evidence="6 9" id="KW-0472">Membrane</keyword>
<evidence type="ECO:0000256" key="1">
    <source>
        <dbReference type="ARBA" id="ARBA00004651"/>
    </source>
</evidence>
<feature type="transmembrane region" description="Helical" evidence="9">
    <location>
        <begin position="288"/>
        <end position="307"/>
    </location>
</feature>
<feature type="transmembrane region" description="Helical" evidence="9">
    <location>
        <begin position="196"/>
        <end position="218"/>
    </location>
</feature>
<evidence type="ECO:0000256" key="6">
    <source>
        <dbReference type="ARBA" id="ARBA00023136"/>
    </source>
</evidence>